<keyword evidence="1" id="KW-0813">Transport</keyword>
<protein>
    <submittedName>
        <fullName evidence="1">Multiple sugar transport system substrate-binding protein</fullName>
    </submittedName>
</protein>
<evidence type="ECO:0000313" key="2">
    <source>
        <dbReference type="Proteomes" id="UP000560069"/>
    </source>
</evidence>
<dbReference type="PROSITE" id="PS51257">
    <property type="entry name" value="PROKAR_LIPOPROTEIN"/>
    <property type="match status" value="1"/>
</dbReference>
<reference evidence="1 2" key="1">
    <citation type="submission" date="2020-07" db="EMBL/GenBank/DDBJ databases">
        <title>Sequencing the genomes of 1000 actinobacteria strains.</title>
        <authorList>
            <person name="Klenk H.-P."/>
        </authorList>
    </citation>
    <scope>NUCLEOTIDE SEQUENCE [LARGE SCALE GENOMIC DNA]</scope>
    <source>
        <strain evidence="1 2">DSM 15664</strain>
    </source>
</reference>
<proteinExistence type="predicted"/>
<dbReference type="EMBL" id="JACCFQ010000001">
    <property type="protein sequence ID" value="NYJ16342.1"/>
    <property type="molecule type" value="Genomic_DNA"/>
</dbReference>
<accession>A0A7Z0J2K8</accession>
<dbReference type="PANTHER" id="PTHR43649:SF11">
    <property type="entry name" value="ABC TRANSPORTER SUBSTRATE-BINDING PROTEIN YESO-RELATED"/>
    <property type="match status" value="1"/>
</dbReference>
<dbReference type="Pfam" id="PF01547">
    <property type="entry name" value="SBP_bac_1"/>
    <property type="match status" value="1"/>
</dbReference>
<gene>
    <name evidence="1" type="ORF">HNR11_000876</name>
</gene>
<dbReference type="RefSeq" id="WP_246310316.1">
    <property type="nucleotide sequence ID" value="NZ_BAAALK010000006.1"/>
</dbReference>
<keyword evidence="2" id="KW-1185">Reference proteome</keyword>
<dbReference type="AlphaFoldDB" id="A0A7Z0J2K8"/>
<dbReference type="SUPFAM" id="SSF53850">
    <property type="entry name" value="Periplasmic binding protein-like II"/>
    <property type="match status" value="1"/>
</dbReference>
<comment type="caution">
    <text evidence="1">The sequence shown here is derived from an EMBL/GenBank/DDBJ whole genome shotgun (WGS) entry which is preliminary data.</text>
</comment>
<evidence type="ECO:0000313" key="1">
    <source>
        <dbReference type="EMBL" id="NYJ16342.1"/>
    </source>
</evidence>
<keyword evidence="1" id="KW-0762">Sugar transport</keyword>
<sequence>MLPRAVAGLSAVALLLAGCGSGEGGSEDGEATLSFIWWGSEARHQNTQEIIDAFEDEHPDITIEPTYREWDGYWDSLATQTAGNDAPDIIQMDELYLREYADRGALLDLSEVDVSQFEETVVDSGRTEGGLYGVTIGINAFTMLANPNLFEEAGVELPDDTTWTWEDYSEISQELGENLDDAWGSGNFDETGGFQTWVRQHGGHLSSEEGQLGFGVEDAQSYFEFFLELMNSGAIPPASAMSEDQAVSPDQSMTTTGEVAMRPWWSNQSVAISESAGVDLELLRFPSPSGEPGAAEPWYKSSMFLSASAGTEHPEQAQEFIDFFVNSEEAVQIDRAERGIPPNAEMRELISAELEGPQLAVAEYIDSIEGELGESEPVPAMGGSTFPDILYRYHDEVLFQRMSPADAAEAMYSEMESQVQ</sequence>
<dbReference type="Gene3D" id="3.40.190.10">
    <property type="entry name" value="Periplasmic binding protein-like II"/>
    <property type="match status" value="2"/>
</dbReference>
<dbReference type="CDD" id="cd13585">
    <property type="entry name" value="PBP2_TMBP_like"/>
    <property type="match status" value="1"/>
</dbReference>
<dbReference type="InterPro" id="IPR006059">
    <property type="entry name" value="SBP"/>
</dbReference>
<organism evidence="1 2">
    <name type="scientific">Nesterenkonia sandarakina</name>
    <dbReference type="NCBI Taxonomy" id="272918"/>
    <lineage>
        <taxon>Bacteria</taxon>
        <taxon>Bacillati</taxon>
        <taxon>Actinomycetota</taxon>
        <taxon>Actinomycetes</taxon>
        <taxon>Micrococcales</taxon>
        <taxon>Micrococcaceae</taxon>
        <taxon>Nesterenkonia</taxon>
    </lineage>
</organism>
<name>A0A7Z0J2K8_9MICC</name>
<dbReference type="PANTHER" id="PTHR43649">
    <property type="entry name" value="ARABINOSE-BINDING PROTEIN-RELATED"/>
    <property type="match status" value="1"/>
</dbReference>
<dbReference type="InterPro" id="IPR050490">
    <property type="entry name" value="Bact_solute-bd_prot1"/>
</dbReference>
<dbReference type="Proteomes" id="UP000560069">
    <property type="component" value="Unassembled WGS sequence"/>
</dbReference>